<proteinExistence type="predicted"/>
<evidence type="ECO:0000313" key="5">
    <source>
        <dbReference type="Proteomes" id="UP000321528"/>
    </source>
</evidence>
<protein>
    <submittedName>
        <fullName evidence="2">Uncharacterized protein</fullName>
    </submittedName>
</protein>
<gene>
    <name evidence="2" type="ORF">D2U88_04905</name>
    <name evidence="3" type="ORF">FQ019_04875</name>
</gene>
<evidence type="ECO:0000313" key="4">
    <source>
        <dbReference type="Proteomes" id="UP000284189"/>
    </source>
</evidence>
<dbReference type="EMBL" id="QXFJ01000011">
    <property type="protein sequence ID" value="RIV72579.1"/>
    <property type="molecule type" value="Genomic_DNA"/>
</dbReference>
<evidence type="ECO:0000313" key="2">
    <source>
        <dbReference type="EMBL" id="RIV72579.1"/>
    </source>
</evidence>
<accession>A0A418N9N0</accession>
<feature type="transmembrane region" description="Helical" evidence="1">
    <location>
        <begin position="303"/>
        <end position="323"/>
    </location>
</feature>
<keyword evidence="1" id="KW-0472">Membrane</keyword>
<dbReference type="Proteomes" id="UP000321528">
    <property type="component" value="Unassembled WGS sequence"/>
</dbReference>
<keyword evidence="1" id="KW-0812">Transmembrane</keyword>
<dbReference type="Proteomes" id="UP000284189">
    <property type="component" value="Unassembled WGS sequence"/>
</dbReference>
<evidence type="ECO:0000256" key="1">
    <source>
        <dbReference type="SAM" id="Phobius"/>
    </source>
</evidence>
<keyword evidence="1" id="KW-1133">Transmembrane helix</keyword>
<keyword evidence="5" id="KW-1185">Reference proteome</keyword>
<evidence type="ECO:0000313" key="3">
    <source>
        <dbReference type="EMBL" id="TXK05079.1"/>
    </source>
</evidence>
<name>A0A418N9N0_9FLAO</name>
<reference evidence="2 4" key="1">
    <citation type="submission" date="2018-08" db="EMBL/GenBank/DDBJ databases">
        <title>Proposal of Muricauda 72 sp.nov. and Muricauda NH166 sp.nov., isolated from seawater.</title>
        <authorList>
            <person name="Cheng H."/>
            <person name="Wu Y.-H."/>
            <person name="Guo L.-L."/>
            <person name="Xu X.-W."/>
        </authorList>
    </citation>
    <scope>NUCLEOTIDE SEQUENCE [LARGE SCALE GENOMIC DNA]</scope>
    <source>
        <strain evidence="2 4">NH166</strain>
    </source>
</reference>
<feature type="transmembrane region" description="Helical" evidence="1">
    <location>
        <begin position="46"/>
        <end position="63"/>
    </location>
</feature>
<dbReference type="AlphaFoldDB" id="A0A418N9N0"/>
<sequence>MADQPVNQNTSSDEIDLGQLFQMIGRGFNKLGNFFLQVFLYLKKNAIILAALVVLGGAIGYGLKFITSEKMQVDVIVRPNLESKDYLYDVISEIESNIKAKNESFFKEMGISVEDMVGFEVSIEPVKKDTEKAAEKQLEYLEILQKFQNTDLISDVLREELLKNTELNHRISFKYINPEGDVIAKKLIDYINSNSYFKELLAVHIENSIEGIKQNEVLIAQIDTIIQSYSKNLSNADKTYETGKVVLQNEEKLNVAGLLSFKSNLIEDIENRKMELKELTSPIGIINFGKPHQVSKAFFGKKIIMIPIVLLGMFFLFSIIRYLNRKASEFEVSNKI</sequence>
<dbReference type="EMBL" id="VNWL01000010">
    <property type="protein sequence ID" value="TXK05079.1"/>
    <property type="molecule type" value="Genomic_DNA"/>
</dbReference>
<comment type="caution">
    <text evidence="2">The sequence shown here is derived from an EMBL/GenBank/DDBJ whole genome shotgun (WGS) entry which is preliminary data.</text>
</comment>
<dbReference type="OrthoDB" id="1452530at2"/>
<reference evidence="3 5" key="2">
    <citation type="submission" date="2019-07" db="EMBL/GenBank/DDBJ databases">
        <title>Draft genome of two Muricauda strains isolated from deep sea.</title>
        <authorList>
            <person name="Sun C."/>
        </authorList>
    </citation>
    <scope>NUCLEOTIDE SEQUENCE [LARGE SCALE GENOMIC DNA]</scope>
    <source>
        <strain evidence="3 5">NH166</strain>
    </source>
</reference>
<organism evidence="2 4">
    <name type="scientific">Flagellimonas aequoris</name>
    <dbReference type="NCBI Taxonomy" id="2306997"/>
    <lineage>
        <taxon>Bacteria</taxon>
        <taxon>Pseudomonadati</taxon>
        <taxon>Bacteroidota</taxon>
        <taxon>Flavobacteriia</taxon>
        <taxon>Flavobacteriales</taxon>
        <taxon>Flavobacteriaceae</taxon>
        <taxon>Flagellimonas</taxon>
    </lineage>
</organism>